<dbReference type="PANTHER" id="PTHR33204">
    <property type="entry name" value="TRANSCRIPTIONAL REGULATOR, MARR FAMILY"/>
    <property type="match status" value="1"/>
</dbReference>
<accession>A0A1Y4R3K7</accession>
<proteinExistence type="predicted"/>
<name>A0A1Y4R3K7_9ENTE</name>
<dbReference type="EMBL" id="NFLC01000003">
    <property type="protein sequence ID" value="OUQ11332.1"/>
    <property type="molecule type" value="Genomic_DNA"/>
</dbReference>
<dbReference type="Proteomes" id="UP000196074">
    <property type="component" value="Unassembled WGS sequence"/>
</dbReference>
<dbReference type="Pfam" id="PF01638">
    <property type="entry name" value="HxlR"/>
    <property type="match status" value="1"/>
</dbReference>
<sequence length="123" mass="14261">MNEETIANPKTLNVMTCRVEDGLEVLSGKWKLKILMQIFKNPTVRFAVLQRAIPGITQKMLTKNLRELEAEDLIKRVVYPTVPPKVEYCLTEHGKELAPILDQLHYFGLKHRAYLEQKNRGEE</sequence>
<reference evidence="6" key="1">
    <citation type="submission" date="2017-04" db="EMBL/GenBank/DDBJ databases">
        <title>Function of individual gut microbiota members based on whole genome sequencing of pure cultures obtained from chicken caecum.</title>
        <authorList>
            <person name="Medvecky M."/>
            <person name="Cejkova D."/>
            <person name="Polansky O."/>
            <person name="Karasova D."/>
            <person name="Kubasova T."/>
            <person name="Cizek A."/>
            <person name="Rychlik I."/>
        </authorList>
    </citation>
    <scope>NUCLEOTIDE SEQUENCE [LARGE SCALE GENOMIC DNA]</scope>
    <source>
        <strain evidence="6">An144</strain>
    </source>
</reference>
<evidence type="ECO:0000256" key="3">
    <source>
        <dbReference type="ARBA" id="ARBA00023163"/>
    </source>
</evidence>
<dbReference type="InterPro" id="IPR002577">
    <property type="entry name" value="HTH_HxlR"/>
</dbReference>
<dbReference type="Gene3D" id="1.10.10.10">
    <property type="entry name" value="Winged helix-like DNA-binding domain superfamily/Winged helix DNA-binding domain"/>
    <property type="match status" value="1"/>
</dbReference>
<gene>
    <name evidence="5" type="ORF">B5E88_02425</name>
</gene>
<dbReference type="InterPro" id="IPR036388">
    <property type="entry name" value="WH-like_DNA-bd_sf"/>
</dbReference>
<dbReference type="InterPro" id="IPR036390">
    <property type="entry name" value="WH_DNA-bd_sf"/>
</dbReference>
<dbReference type="PROSITE" id="PS51118">
    <property type="entry name" value="HTH_HXLR"/>
    <property type="match status" value="1"/>
</dbReference>
<protein>
    <submittedName>
        <fullName evidence="5">Transcriptional regulator</fullName>
    </submittedName>
</protein>
<evidence type="ECO:0000313" key="6">
    <source>
        <dbReference type="Proteomes" id="UP000196074"/>
    </source>
</evidence>
<evidence type="ECO:0000259" key="4">
    <source>
        <dbReference type="PROSITE" id="PS51118"/>
    </source>
</evidence>
<evidence type="ECO:0000256" key="2">
    <source>
        <dbReference type="ARBA" id="ARBA00023125"/>
    </source>
</evidence>
<feature type="domain" description="HTH hxlR-type" evidence="4">
    <location>
        <begin position="17"/>
        <end position="116"/>
    </location>
</feature>
<evidence type="ECO:0000256" key="1">
    <source>
        <dbReference type="ARBA" id="ARBA00023015"/>
    </source>
</evidence>
<dbReference type="RefSeq" id="WP_087213892.1">
    <property type="nucleotide sequence ID" value="NZ_NFLC01000003.1"/>
</dbReference>
<evidence type="ECO:0000313" key="5">
    <source>
        <dbReference type="EMBL" id="OUQ11332.1"/>
    </source>
</evidence>
<keyword evidence="3" id="KW-0804">Transcription</keyword>
<dbReference type="SUPFAM" id="SSF46785">
    <property type="entry name" value="Winged helix' DNA-binding domain"/>
    <property type="match status" value="1"/>
</dbReference>
<dbReference type="AlphaFoldDB" id="A0A1Y4R3K7"/>
<comment type="caution">
    <text evidence="5">The sequence shown here is derived from an EMBL/GenBank/DDBJ whole genome shotgun (WGS) entry which is preliminary data.</text>
</comment>
<keyword evidence="1" id="KW-0805">Transcription regulation</keyword>
<dbReference type="GO" id="GO:0003677">
    <property type="term" value="F:DNA binding"/>
    <property type="evidence" value="ECO:0007669"/>
    <property type="project" value="UniProtKB-KW"/>
</dbReference>
<organism evidence="5 6">
    <name type="scientific">Enterococcus cecorum</name>
    <dbReference type="NCBI Taxonomy" id="44008"/>
    <lineage>
        <taxon>Bacteria</taxon>
        <taxon>Bacillati</taxon>
        <taxon>Bacillota</taxon>
        <taxon>Bacilli</taxon>
        <taxon>Lactobacillales</taxon>
        <taxon>Enterococcaceae</taxon>
        <taxon>Enterococcus</taxon>
    </lineage>
</organism>
<keyword evidence="2" id="KW-0238">DNA-binding</keyword>